<dbReference type="NCBIfam" id="TIGR02637">
    <property type="entry name" value="RhaS"/>
    <property type="match status" value="1"/>
</dbReference>
<accession>A0A6L5QZX9</accession>
<gene>
    <name evidence="4" type="primary">rhaS</name>
    <name evidence="4" type="ORF">GJR97_05800</name>
</gene>
<evidence type="ECO:0000313" key="5">
    <source>
        <dbReference type="Proteomes" id="UP000476511"/>
    </source>
</evidence>
<dbReference type="CDD" id="cd20000">
    <property type="entry name" value="PBP1_ABC_rhamnose"/>
    <property type="match status" value="1"/>
</dbReference>
<feature type="chain" id="PRO_5039716910" evidence="2">
    <location>
        <begin position="32"/>
        <end position="348"/>
    </location>
</feature>
<dbReference type="Pfam" id="PF13407">
    <property type="entry name" value="Peripla_BP_4"/>
    <property type="match status" value="1"/>
</dbReference>
<dbReference type="Gene3D" id="3.40.50.2300">
    <property type="match status" value="2"/>
</dbReference>
<dbReference type="InterPro" id="IPR050555">
    <property type="entry name" value="Bact_Solute-Bind_Prot2"/>
</dbReference>
<dbReference type="Proteomes" id="UP000476511">
    <property type="component" value="Unassembled WGS sequence"/>
</dbReference>
<comment type="caution">
    <text evidence="4">The sequence shown here is derived from an EMBL/GenBank/DDBJ whole genome shotgun (WGS) entry which is preliminary data.</text>
</comment>
<dbReference type="SUPFAM" id="SSF53822">
    <property type="entry name" value="Periplasmic binding protein-like I"/>
    <property type="match status" value="1"/>
</dbReference>
<reference evidence="4 5" key="1">
    <citation type="submission" date="2019-11" db="EMBL/GenBank/DDBJ databases">
        <title>Agromyces kandeliae sp. nov., isolated from mangrove soil.</title>
        <authorList>
            <person name="Wang R."/>
        </authorList>
    </citation>
    <scope>NUCLEOTIDE SEQUENCE [LARGE SCALE GENOMIC DNA]</scope>
    <source>
        <strain evidence="4 5">Q22</strain>
    </source>
</reference>
<protein>
    <submittedName>
        <fullName evidence="4">Rhamnose ABC transporter substrate-binding protein</fullName>
    </submittedName>
</protein>
<dbReference type="InterPro" id="IPR025997">
    <property type="entry name" value="SBP_2_dom"/>
</dbReference>
<dbReference type="InterPro" id="IPR013459">
    <property type="entry name" value="RhaS"/>
</dbReference>
<evidence type="ECO:0000313" key="4">
    <source>
        <dbReference type="EMBL" id="MRX43239.1"/>
    </source>
</evidence>
<dbReference type="GO" id="GO:0030288">
    <property type="term" value="C:outer membrane-bounded periplasmic space"/>
    <property type="evidence" value="ECO:0007669"/>
    <property type="project" value="TreeGrafter"/>
</dbReference>
<sequence length="348" mass="35955">MFTKQRSRRFGVAITAAAAATVLALTGCASSGDGGGDSGGDGGDANLSVTFLPKNLGNPYFDTSSAGGQEAVEEFGGEFAEVGPTEASPTSQVSFIQTAAQQGVGALVVSANDPEAICDALDEASGAGVKVVTFDSDTNPECRDLFINQATAEGIAKVQVDLIAEQIGDEGQVAVLSASANATNQNAWIEMMEEELAASHPDIELVEVVYGDDDDQTSFDKTAALLQTYPELKGIISPTTVGIAAAARYLSTSEYQGQVALTGLGTPNQMREYVEDGTVTAFALWNPADLGYLAAYAAQALITGEITGEEGDTFEAGKLGSYEVGADGTVLLGDPYVFDADNIGDFDF</sequence>
<evidence type="ECO:0000256" key="1">
    <source>
        <dbReference type="ARBA" id="ARBA00004196"/>
    </source>
</evidence>
<name>A0A6L5QZX9_9MICO</name>
<dbReference type="PANTHER" id="PTHR30036">
    <property type="entry name" value="D-XYLOSE-BINDING PERIPLASMIC PROTEIN"/>
    <property type="match status" value="1"/>
</dbReference>
<keyword evidence="2" id="KW-0732">Signal</keyword>
<evidence type="ECO:0000259" key="3">
    <source>
        <dbReference type="Pfam" id="PF13407"/>
    </source>
</evidence>
<dbReference type="GO" id="GO:0015762">
    <property type="term" value="P:rhamnose transmembrane transport"/>
    <property type="evidence" value="ECO:0007669"/>
    <property type="project" value="InterPro"/>
</dbReference>
<feature type="signal peptide" evidence="2">
    <location>
        <begin position="1"/>
        <end position="31"/>
    </location>
</feature>
<comment type="subcellular location">
    <subcellularLocation>
        <location evidence="1">Cell envelope</location>
    </subcellularLocation>
</comment>
<organism evidence="4 5">
    <name type="scientific">Agromyces kandeliae</name>
    <dbReference type="NCBI Taxonomy" id="2666141"/>
    <lineage>
        <taxon>Bacteria</taxon>
        <taxon>Bacillati</taxon>
        <taxon>Actinomycetota</taxon>
        <taxon>Actinomycetes</taxon>
        <taxon>Micrococcales</taxon>
        <taxon>Microbacteriaceae</taxon>
        <taxon>Agromyces</taxon>
    </lineage>
</organism>
<keyword evidence="5" id="KW-1185">Reference proteome</keyword>
<dbReference type="PROSITE" id="PS51257">
    <property type="entry name" value="PROKAR_LIPOPROTEIN"/>
    <property type="match status" value="1"/>
</dbReference>
<dbReference type="PANTHER" id="PTHR30036:SF8">
    <property type="entry name" value="ABC-TYPE SUGAR TRANSPORT SYSTEM PERIPLASMIC COMPONENT-LIKE PROTEIN"/>
    <property type="match status" value="1"/>
</dbReference>
<dbReference type="GO" id="GO:0030246">
    <property type="term" value="F:carbohydrate binding"/>
    <property type="evidence" value="ECO:0007669"/>
    <property type="project" value="TreeGrafter"/>
</dbReference>
<dbReference type="EMBL" id="WKJD01000009">
    <property type="protein sequence ID" value="MRX43239.1"/>
    <property type="molecule type" value="Genomic_DNA"/>
</dbReference>
<proteinExistence type="predicted"/>
<dbReference type="InterPro" id="IPR028082">
    <property type="entry name" value="Peripla_BP_I"/>
</dbReference>
<dbReference type="AlphaFoldDB" id="A0A6L5QZX9"/>
<evidence type="ECO:0000256" key="2">
    <source>
        <dbReference type="SAM" id="SignalP"/>
    </source>
</evidence>
<dbReference type="RefSeq" id="WP_154345565.1">
    <property type="nucleotide sequence ID" value="NZ_WKJD01000009.1"/>
</dbReference>
<feature type="domain" description="Periplasmic binding protein" evidence="3">
    <location>
        <begin position="50"/>
        <end position="305"/>
    </location>
</feature>